<organism evidence="2">
    <name type="scientific">Thermococcus litoralis</name>
    <dbReference type="NCBI Taxonomy" id="2265"/>
    <lineage>
        <taxon>Archaea</taxon>
        <taxon>Methanobacteriati</taxon>
        <taxon>Methanobacteriota</taxon>
        <taxon>Thermococci</taxon>
        <taxon>Thermococcales</taxon>
        <taxon>Thermococcaceae</taxon>
        <taxon>Thermococcus</taxon>
    </lineage>
</organism>
<dbReference type="SUPFAM" id="SSF47598">
    <property type="entry name" value="Ribbon-helix-helix"/>
    <property type="match status" value="1"/>
</dbReference>
<evidence type="ECO:0000313" key="2">
    <source>
        <dbReference type="EMBL" id="HHI01349.1"/>
    </source>
</evidence>
<dbReference type="GO" id="GO:0006355">
    <property type="term" value="P:regulation of DNA-templated transcription"/>
    <property type="evidence" value="ECO:0007669"/>
    <property type="project" value="InterPro"/>
</dbReference>
<dbReference type="Pfam" id="PF01402">
    <property type="entry name" value="RHH_1"/>
    <property type="match status" value="1"/>
</dbReference>
<dbReference type="InterPro" id="IPR010985">
    <property type="entry name" value="Ribbon_hlx_hlx"/>
</dbReference>
<reference evidence="2" key="1">
    <citation type="journal article" date="2020" name="mSystems">
        <title>Genome- and Community-Level Interaction Insights into Carbon Utilization and Element Cycling Functions of Hydrothermarchaeota in Hydrothermal Sediment.</title>
        <authorList>
            <person name="Zhou Z."/>
            <person name="Liu Y."/>
            <person name="Xu W."/>
            <person name="Pan J."/>
            <person name="Luo Z.H."/>
            <person name="Li M."/>
        </authorList>
    </citation>
    <scope>NUCLEOTIDE SEQUENCE [LARGE SCALE GENOMIC DNA]</scope>
    <source>
        <strain evidence="2">HyVt-93</strain>
    </source>
</reference>
<dbReference type="InterPro" id="IPR013321">
    <property type="entry name" value="Arc_rbn_hlx_hlx"/>
</dbReference>
<gene>
    <name evidence="2" type="ORF">ENL40_07825</name>
</gene>
<dbReference type="PANTHER" id="PTHR36215:SF1">
    <property type="entry name" value="BLL4998 PROTEIN"/>
    <property type="match status" value="1"/>
</dbReference>
<sequence length="81" mass="9820">MSSSIKISARIPAKIVEEIDKLVQRGIFSNRSDFIKEAIRYYLRELKKEELTEEERWVLHMVQPILAEDWESEEDKFWDNY</sequence>
<dbReference type="InterPro" id="IPR002145">
    <property type="entry name" value="CopG"/>
</dbReference>
<dbReference type="CDD" id="cd22231">
    <property type="entry name" value="RHH_NikR_HicB-like"/>
    <property type="match status" value="1"/>
</dbReference>
<accession>A0A7C5P2Z1</accession>
<proteinExistence type="predicted"/>
<dbReference type="Proteomes" id="UP000886217">
    <property type="component" value="Unassembled WGS sequence"/>
</dbReference>
<protein>
    <submittedName>
        <fullName evidence="2">Ribbon-helix-helix protein, CopG family</fullName>
    </submittedName>
</protein>
<dbReference type="AlphaFoldDB" id="A0A7C5P2Z1"/>
<evidence type="ECO:0000259" key="1">
    <source>
        <dbReference type="Pfam" id="PF01402"/>
    </source>
</evidence>
<comment type="caution">
    <text evidence="2">The sequence shown here is derived from an EMBL/GenBank/DDBJ whole genome shotgun (WGS) entry which is preliminary data.</text>
</comment>
<name>A0A7C5P2Z1_THELI</name>
<dbReference type="PANTHER" id="PTHR36215">
    <property type="entry name" value="BLL4998 PROTEIN"/>
    <property type="match status" value="1"/>
</dbReference>
<dbReference type="EMBL" id="DRTU01000315">
    <property type="protein sequence ID" value="HHI01349.1"/>
    <property type="molecule type" value="Genomic_DNA"/>
</dbReference>
<feature type="domain" description="Ribbon-helix-helix protein CopG" evidence="1">
    <location>
        <begin position="7"/>
        <end position="45"/>
    </location>
</feature>
<dbReference type="Gene3D" id="1.10.1220.10">
    <property type="entry name" value="Met repressor-like"/>
    <property type="match status" value="1"/>
</dbReference>